<dbReference type="AlphaFoldDB" id="A0A2X2YRU0"/>
<feature type="compositionally biased region" description="Basic and acidic residues" evidence="1">
    <location>
        <begin position="60"/>
        <end position="69"/>
    </location>
</feature>
<evidence type="ECO:0000256" key="1">
    <source>
        <dbReference type="SAM" id="MobiDB-lite"/>
    </source>
</evidence>
<name>A0A2X2YRU0_9ACTO</name>
<feature type="region of interest" description="Disordered" evidence="1">
    <location>
        <begin position="29"/>
        <end position="112"/>
    </location>
</feature>
<reference evidence="2 3" key="1">
    <citation type="submission" date="2018-06" db="EMBL/GenBank/DDBJ databases">
        <authorList>
            <consortium name="Pathogen Informatics"/>
            <person name="Doyle S."/>
        </authorList>
    </citation>
    <scope>NUCLEOTIDE SEQUENCE [LARGE SCALE GENOMIC DNA]</scope>
    <source>
        <strain evidence="2 3">NCTC11820</strain>
    </source>
</reference>
<organism evidence="2 3">
    <name type="scientific">Mobiluncus curtisii</name>
    <dbReference type="NCBI Taxonomy" id="2051"/>
    <lineage>
        <taxon>Bacteria</taxon>
        <taxon>Bacillati</taxon>
        <taxon>Actinomycetota</taxon>
        <taxon>Actinomycetes</taxon>
        <taxon>Actinomycetales</taxon>
        <taxon>Actinomycetaceae</taxon>
        <taxon>Mobiluncus</taxon>
    </lineage>
</organism>
<gene>
    <name evidence="2" type="ORF">NCTC11820_01731</name>
</gene>
<dbReference type="GeneID" id="55564999"/>
<protein>
    <submittedName>
        <fullName evidence="2">Uncharacterized protein</fullName>
    </submittedName>
</protein>
<dbReference type="RefSeq" id="WP_013189003.1">
    <property type="nucleotide sequence ID" value="NZ_CP068112.1"/>
</dbReference>
<sequence length="112" mass="12730">MSASHVNSPGWEGELDRLEAQIVEDRKLLRSGQIPPEDSGWQPPQLGPLPPDLAPRARRVQKDLSDLGKKVRSAMKKNQEELRRAGEERDKLRKIPPENKSDPIPRYVDFEG</sequence>
<proteinExistence type="predicted"/>
<evidence type="ECO:0000313" key="2">
    <source>
        <dbReference type="EMBL" id="SQB65661.1"/>
    </source>
</evidence>
<dbReference type="Proteomes" id="UP000250245">
    <property type="component" value="Unassembled WGS sequence"/>
</dbReference>
<accession>A0A2X2YRU0</accession>
<evidence type="ECO:0000313" key="3">
    <source>
        <dbReference type="Proteomes" id="UP000250245"/>
    </source>
</evidence>
<dbReference type="EMBL" id="UASJ01000001">
    <property type="protein sequence ID" value="SQB65661.1"/>
    <property type="molecule type" value="Genomic_DNA"/>
</dbReference>
<feature type="compositionally biased region" description="Basic and acidic residues" evidence="1">
    <location>
        <begin position="77"/>
        <end position="103"/>
    </location>
</feature>